<evidence type="ECO:0000256" key="8">
    <source>
        <dbReference type="ARBA" id="ARBA00023098"/>
    </source>
</evidence>
<dbReference type="PROSITE" id="PS00101">
    <property type="entry name" value="HEXAPEP_TRANSFERASES"/>
    <property type="match status" value="1"/>
</dbReference>
<evidence type="ECO:0000256" key="3">
    <source>
        <dbReference type="ARBA" id="ARBA00020291"/>
    </source>
</evidence>
<dbReference type="PANTHER" id="PTHR43300">
    <property type="entry name" value="ACETYLTRANSFERASE"/>
    <property type="match status" value="1"/>
</dbReference>
<dbReference type="InterPro" id="IPR050179">
    <property type="entry name" value="Trans_hexapeptide_repeat"/>
</dbReference>
<dbReference type="Gene3D" id="2.160.10.10">
    <property type="entry name" value="Hexapeptide repeat proteins"/>
    <property type="match status" value="1"/>
</dbReference>
<keyword evidence="9" id="KW-0046">Antibiotic resistance</keyword>
<keyword evidence="8" id="KW-0443">Lipid metabolism</keyword>
<dbReference type="CDD" id="cd03349">
    <property type="entry name" value="LbH_XAT"/>
    <property type="match status" value="1"/>
</dbReference>
<dbReference type="Pfam" id="PF00132">
    <property type="entry name" value="Hexapep"/>
    <property type="match status" value="1"/>
</dbReference>
<protein>
    <recommendedName>
        <fullName evidence="3">Chloramphenicol acetyltransferase</fullName>
        <ecNumber evidence="2">2.3.1.28</ecNumber>
    </recommendedName>
</protein>
<evidence type="ECO:0000256" key="4">
    <source>
        <dbReference type="ARBA" id="ARBA00022516"/>
    </source>
</evidence>
<keyword evidence="7" id="KW-0677">Repeat</keyword>
<organism evidence="12 13">
    <name type="scientific">Pseudomonas fluorescens</name>
    <dbReference type="NCBI Taxonomy" id="294"/>
    <lineage>
        <taxon>Bacteria</taxon>
        <taxon>Pseudomonadati</taxon>
        <taxon>Pseudomonadota</taxon>
        <taxon>Gammaproteobacteria</taxon>
        <taxon>Pseudomonadales</taxon>
        <taxon>Pseudomonadaceae</taxon>
        <taxon>Pseudomonas</taxon>
    </lineage>
</organism>
<evidence type="ECO:0000256" key="6">
    <source>
        <dbReference type="ARBA" id="ARBA00022679"/>
    </source>
</evidence>
<evidence type="ECO:0000313" key="13">
    <source>
        <dbReference type="Proteomes" id="UP000375525"/>
    </source>
</evidence>
<keyword evidence="4" id="KW-0444">Lipid biosynthesis</keyword>
<dbReference type="OrthoDB" id="9815592at2"/>
<comment type="catalytic activity">
    <reaction evidence="11">
        <text>chloramphenicol + acetyl-CoA = chloramphenicol 3-acetate + CoA</text>
        <dbReference type="Rhea" id="RHEA:18421"/>
        <dbReference type="ChEBI" id="CHEBI:16730"/>
        <dbReference type="ChEBI" id="CHEBI:17698"/>
        <dbReference type="ChEBI" id="CHEBI:57287"/>
        <dbReference type="ChEBI" id="CHEBI:57288"/>
        <dbReference type="EC" id="2.3.1.28"/>
    </reaction>
</comment>
<evidence type="ECO:0000256" key="1">
    <source>
        <dbReference type="ARBA" id="ARBA00007274"/>
    </source>
</evidence>
<sequence length="237" mass="26324">MKKIFDTVRNHFWKKWIRRHKCKVAGGVLSLFKRSTLTLEEGVSLGYVVIESKKLGIGAHTYIRSDCVLSAVASIGRFCSIGSGCFIGQQKSSHPSDWLSSHPFQYTDTDLTYDPEVADVTIGHDVWIGHSAMILEGVTVGTGAIIATRALVAHDVPPYAIVAGIPAKVVKYRHAPELIEKLISSQWWDHDVELLKTLPLNDPHTTLALLADRPEEGRARYKQIQITRKKCSVLPSL</sequence>
<evidence type="ECO:0000256" key="9">
    <source>
        <dbReference type="ARBA" id="ARBA00023251"/>
    </source>
</evidence>
<dbReference type="RefSeq" id="WP_150779562.1">
    <property type="nucleotide sequence ID" value="NZ_CABVIH010000008.1"/>
</dbReference>
<dbReference type="GO" id="GO:0016020">
    <property type="term" value="C:membrane"/>
    <property type="evidence" value="ECO:0007669"/>
    <property type="project" value="GOC"/>
</dbReference>
<accession>A0A5E7J7X0</accession>
<keyword evidence="6 12" id="KW-0808">Transferase</keyword>
<dbReference type="PANTHER" id="PTHR43300:SF12">
    <property type="entry name" value="CHLORAMPHENICOL ACETYLTRANSFERASE"/>
    <property type="match status" value="1"/>
</dbReference>
<evidence type="ECO:0000256" key="7">
    <source>
        <dbReference type="ARBA" id="ARBA00022737"/>
    </source>
</evidence>
<keyword evidence="10 12" id="KW-0012">Acyltransferase</keyword>
<evidence type="ECO:0000256" key="11">
    <source>
        <dbReference type="ARBA" id="ARBA00047633"/>
    </source>
</evidence>
<dbReference type="EMBL" id="CABVIH010000008">
    <property type="protein sequence ID" value="VVO84074.1"/>
    <property type="molecule type" value="Genomic_DNA"/>
</dbReference>
<comment type="similarity">
    <text evidence="1">Belongs to the transferase hexapeptide repeat family.</text>
</comment>
<name>A0A5E7J7X0_PSEFL</name>
<dbReference type="InterPro" id="IPR001451">
    <property type="entry name" value="Hexapep"/>
</dbReference>
<keyword evidence="5" id="KW-0441">Lipid A biosynthesis</keyword>
<dbReference type="EC" id="2.3.1.28" evidence="2"/>
<dbReference type="GO" id="GO:0046677">
    <property type="term" value="P:response to antibiotic"/>
    <property type="evidence" value="ECO:0007669"/>
    <property type="project" value="UniProtKB-KW"/>
</dbReference>
<evidence type="ECO:0000256" key="10">
    <source>
        <dbReference type="ARBA" id="ARBA00023315"/>
    </source>
</evidence>
<reference evidence="12 13" key="1">
    <citation type="submission" date="2019-09" db="EMBL/GenBank/DDBJ databases">
        <authorList>
            <person name="Chandra G."/>
            <person name="Truman W A."/>
        </authorList>
    </citation>
    <scope>NUCLEOTIDE SEQUENCE [LARGE SCALE GENOMIC DNA]</scope>
    <source>
        <strain evidence="12">PS880</strain>
    </source>
</reference>
<dbReference type="InterPro" id="IPR018357">
    <property type="entry name" value="Hexapep_transf_CS"/>
</dbReference>
<dbReference type="AlphaFoldDB" id="A0A5E7J7X0"/>
<dbReference type="Proteomes" id="UP000375525">
    <property type="component" value="Unassembled WGS sequence"/>
</dbReference>
<proteinExistence type="inferred from homology"/>
<dbReference type="GO" id="GO:0008811">
    <property type="term" value="F:chloramphenicol O-acetyltransferase activity"/>
    <property type="evidence" value="ECO:0007669"/>
    <property type="project" value="UniProtKB-EC"/>
</dbReference>
<gene>
    <name evidence="12" type="primary">dapH_1</name>
    <name evidence="12" type="ORF">PS880_01956</name>
</gene>
<dbReference type="GO" id="GO:0009245">
    <property type="term" value="P:lipid A biosynthetic process"/>
    <property type="evidence" value="ECO:0007669"/>
    <property type="project" value="UniProtKB-KW"/>
</dbReference>
<dbReference type="SUPFAM" id="SSF51161">
    <property type="entry name" value="Trimeric LpxA-like enzymes"/>
    <property type="match status" value="1"/>
</dbReference>
<evidence type="ECO:0000313" key="12">
    <source>
        <dbReference type="EMBL" id="VVO84074.1"/>
    </source>
</evidence>
<dbReference type="InterPro" id="IPR011004">
    <property type="entry name" value="Trimer_LpxA-like_sf"/>
</dbReference>
<evidence type="ECO:0000256" key="5">
    <source>
        <dbReference type="ARBA" id="ARBA00022556"/>
    </source>
</evidence>
<evidence type="ECO:0000256" key="2">
    <source>
        <dbReference type="ARBA" id="ARBA00013235"/>
    </source>
</evidence>